<dbReference type="Proteomes" id="UP000319040">
    <property type="component" value="Unassembled WGS sequence"/>
</dbReference>
<sequence>MQQLFNEVLLPIILNLIKEIVSRNQFIGKRIGLFFGDKVYLFPLFAQI</sequence>
<evidence type="ECO:0000313" key="2">
    <source>
        <dbReference type="Proteomes" id="UP000319040"/>
    </source>
</evidence>
<organism evidence="1 2">
    <name type="scientific">Saccharicrinis carchari</name>
    <dbReference type="NCBI Taxonomy" id="1168039"/>
    <lineage>
        <taxon>Bacteria</taxon>
        <taxon>Pseudomonadati</taxon>
        <taxon>Bacteroidota</taxon>
        <taxon>Bacteroidia</taxon>
        <taxon>Marinilabiliales</taxon>
        <taxon>Marinilabiliaceae</taxon>
        <taxon>Saccharicrinis</taxon>
    </lineage>
</organism>
<protein>
    <submittedName>
        <fullName evidence="1">Uncharacterized protein</fullName>
    </submittedName>
</protein>
<accession>A0A521EXZ1</accession>
<reference evidence="1 2" key="1">
    <citation type="submission" date="2017-05" db="EMBL/GenBank/DDBJ databases">
        <authorList>
            <person name="Varghese N."/>
            <person name="Submissions S."/>
        </authorList>
    </citation>
    <scope>NUCLEOTIDE SEQUENCE [LARGE SCALE GENOMIC DNA]</scope>
    <source>
        <strain evidence="1 2">DSM 27040</strain>
    </source>
</reference>
<gene>
    <name evidence="1" type="ORF">SAMN06265379_1126</name>
</gene>
<proteinExistence type="predicted"/>
<dbReference type="AlphaFoldDB" id="A0A521EXZ1"/>
<keyword evidence="2" id="KW-1185">Reference proteome</keyword>
<evidence type="ECO:0000313" key="1">
    <source>
        <dbReference type="EMBL" id="SMO88804.1"/>
    </source>
</evidence>
<dbReference type="EMBL" id="FXTB01000012">
    <property type="protein sequence ID" value="SMO88804.1"/>
    <property type="molecule type" value="Genomic_DNA"/>
</dbReference>
<name>A0A521EXZ1_SACCC</name>